<keyword evidence="8" id="KW-1185">Reference proteome</keyword>
<dbReference type="PANTHER" id="PTHR43820">
    <property type="entry name" value="HIGH-AFFINITY BRANCHED-CHAIN AMINO ACID TRANSPORT ATP-BINDING PROTEIN LIVF"/>
    <property type="match status" value="1"/>
</dbReference>
<comment type="caution">
    <text evidence="7">The sequence shown here is derived from an EMBL/GenBank/DDBJ whole genome shotgun (WGS) entry which is preliminary data.</text>
</comment>
<dbReference type="Proteomes" id="UP001523369">
    <property type="component" value="Unassembled WGS sequence"/>
</dbReference>
<dbReference type="InterPro" id="IPR017871">
    <property type="entry name" value="ABC_transporter-like_CS"/>
</dbReference>
<keyword evidence="4 7" id="KW-0067">ATP-binding</keyword>
<comment type="similarity">
    <text evidence="1">Belongs to the ABC transporter superfamily.</text>
</comment>
<evidence type="ECO:0000256" key="5">
    <source>
        <dbReference type="ARBA" id="ARBA00022970"/>
    </source>
</evidence>
<name>A0ABT1DX65_9ACTN</name>
<dbReference type="InterPro" id="IPR027417">
    <property type="entry name" value="P-loop_NTPase"/>
</dbReference>
<dbReference type="GO" id="GO:0005524">
    <property type="term" value="F:ATP binding"/>
    <property type="evidence" value="ECO:0007669"/>
    <property type="project" value="UniProtKB-KW"/>
</dbReference>
<dbReference type="SMART" id="SM00382">
    <property type="entry name" value="AAA"/>
    <property type="match status" value="1"/>
</dbReference>
<dbReference type="RefSeq" id="WP_253241526.1">
    <property type="nucleotide sequence ID" value="NZ_JAMYJR010000038.1"/>
</dbReference>
<proteinExistence type="inferred from homology"/>
<dbReference type="InterPro" id="IPR052156">
    <property type="entry name" value="BCAA_Transport_ATP-bd_LivF"/>
</dbReference>
<accession>A0ABT1DX65</accession>
<sequence>MSGTDLLELSGLVAGYGRIEALHGVSLTVRAGEVVCLIGRNGAGKSTLLKTVAGLIRPTGGRVLLRGEDISGRPMPWRTRAGVALVPEGRRVFAPISVHDNLLLGGYGRARKAIAAGLDDIYARFPRLAERRGQPAGTLSGGEQQMLAIGRALMAAPSVILLDEPSLGLAPRIVGEVGDIIAGLAGAEAGVLLVEQDAAVAFRLADRGYLLDRGHIITSGPAATLRNDARVRSAYLGAIPAPGEQHH</sequence>
<evidence type="ECO:0000313" key="7">
    <source>
        <dbReference type="EMBL" id="MCO8275462.1"/>
    </source>
</evidence>
<keyword evidence="2" id="KW-0813">Transport</keyword>
<feature type="domain" description="ABC transporter" evidence="6">
    <location>
        <begin position="7"/>
        <end position="238"/>
    </location>
</feature>
<gene>
    <name evidence="7" type="ORF">M1L60_33255</name>
</gene>
<evidence type="ECO:0000313" key="8">
    <source>
        <dbReference type="Proteomes" id="UP001523369"/>
    </source>
</evidence>
<dbReference type="Pfam" id="PF00005">
    <property type="entry name" value="ABC_tran"/>
    <property type="match status" value="1"/>
</dbReference>
<dbReference type="PANTHER" id="PTHR43820:SF6">
    <property type="entry name" value="ABC TRANSPORTER ATP-BINDING PROTEIN"/>
    <property type="match status" value="1"/>
</dbReference>
<dbReference type="SUPFAM" id="SSF52540">
    <property type="entry name" value="P-loop containing nucleoside triphosphate hydrolases"/>
    <property type="match status" value="1"/>
</dbReference>
<dbReference type="Gene3D" id="3.40.50.300">
    <property type="entry name" value="P-loop containing nucleotide triphosphate hydrolases"/>
    <property type="match status" value="1"/>
</dbReference>
<keyword evidence="3" id="KW-0547">Nucleotide-binding</keyword>
<evidence type="ECO:0000256" key="4">
    <source>
        <dbReference type="ARBA" id="ARBA00022840"/>
    </source>
</evidence>
<reference evidence="7 8" key="1">
    <citation type="submission" date="2022-06" db="EMBL/GenBank/DDBJ databases">
        <title>New Species of the Genus Actinoplanes, ActinopZanes ferrugineus.</title>
        <authorList>
            <person name="Ding P."/>
        </authorList>
    </citation>
    <scope>NUCLEOTIDE SEQUENCE [LARGE SCALE GENOMIC DNA]</scope>
    <source>
        <strain evidence="7 8">TRM88003</strain>
    </source>
</reference>
<dbReference type="PROSITE" id="PS50893">
    <property type="entry name" value="ABC_TRANSPORTER_2"/>
    <property type="match status" value="1"/>
</dbReference>
<organism evidence="7 8">
    <name type="scientific">Paractinoplanes aksuensis</name>
    <dbReference type="NCBI Taxonomy" id="2939490"/>
    <lineage>
        <taxon>Bacteria</taxon>
        <taxon>Bacillati</taxon>
        <taxon>Actinomycetota</taxon>
        <taxon>Actinomycetes</taxon>
        <taxon>Micromonosporales</taxon>
        <taxon>Micromonosporaceae</taxon>
        <taxon>Paractinoplanes</taxon>
    </lineage>
</organism>
<dbReference type="InterPro" id="IPR003593">
    <property type="entry name" value="AAA+_ATPase"/>
</dbReference>
<keyword evidence="5" id="KW-0029">Amino-acid transport</keyword>
<dbReference type="CDD" id="cd03224">
    <property type="entry name" value="ABC_TM1139_LivF_branched"/>
    <property type="match status" value="1"/>
</dbReference>
<evidence type="ECO:0000259" key="6">
    <source>
        <dbReference type="PROSITE" id="PS50893"/>
    </source>
</evidence>
<dbReference type="InterPro" id="IPR003439">
    <property type="entry name" value="ABC_transporter-like_ATP-bd"/>
</dbReference>
<evidence type="ECO:0000256" key="3">
    <source>
        <dbReference type="ARBA" id="ARBA00022741"/>
    </source>
</evidence>
<evidence type="ECO:0000256" key="2">
    <source>
        <dbReference type="ARBA" id="ARBA00022448"/>
    </source>
</evidence>
<protein>
    <submittedName>
        <fullName evidence="7">ABC transporter ATP-binding protein</fullName>
    </submittedName>
</protein>
<dbReference type="PROSITE" id="PS00211">
    <property type="entry name" value="ABC_TRANSPORTER_1"/>
    <property type="match status" value="1"/>
</dbReference>
<dbReference type="EMBL" id="JAMYJR010000038">
    <property type="protein sequence ID" value="MCO8275462.1"/>
    <property type="molecule type" value="Genomic_DNA"/>
</dbReference>
<evidence type="ECO:0000256" key="1">
    <source>
        <dbReference type="ARBA" id="ARBA00005417"/>
    </source>
</evidence>